<name>A0A9E8MUV5_9FLAO</name>
<evidence type="ECO:0000313" key="1">
    <source>
        <dbReference type="EMBL" id="WAC01928.1"/>
    </source>
</evidence>
<dbReference type="Gene3D" id="3.90.550.10">
    <property type="entry name" value="Spore Coat Polysaccharide Biosynthesis Protein SpsA, Chain A"/>
    <property type="match status" value="1"/>
</dbReference>
<protein>
    <recommendedName>
        <fullName evidence="3">Glycosyl transferase family 2</fullName>
    </recommendedName>
</protein>
<keyword evidence="2" id="KW-1185">Reference proteome</keyword>
<accession>A0A9E8MUV5</accession>
<dbReference type="EMBL" id="CP113088">
    <property type="protein sequence ID" value="WAC01928.1"/>
    <property type="molecule type" value="Genomic_DNA"/>
</dbReference>
<sequence length="75" mass="8455">MNLAPIVLFVYNRPWHTLQTLEALKANAYASKSVLYIHADGPKANASATDKTNIEETETCFKKTTVVPRRAYHYA</sequence>
<proteinExistence type="predicted"/>
<organism evidence="1 2">
    <name type="scientific">Lacinutrix neustonica</name>
    <dbReference type="NCBI Taxonomy" id="2980107"/>
    <lineage>
        <taxon>Bacteria</taxon>
        <taxon>Pseudomonadati</taxon>
        <taxon>Bacteroidota</taxon>
        <taxon>Flavobacteriia</taxon>
        <taxon>Flavobacteriales</taxon>
        <taxon>Flavobacteriaceae</taxon>
        <taxon>Lacinutrix</taxon>
    </lineage>
</organism>
<evidence type="ECO:0000313" key="2">
    <source>
        <dbReference type="Proteomes" id="UP001164705"/>
    </source>
</evidence>
<reference evidence="1" key="1">
    <citation type="submission" date="2022-11" db="EMBL/GenBank/DDBJ databases">
        <title>Lacinutrix neustonica HL-RS19T sp. nov., isolated from the surface microlayer sample of brackish Lake Shihwa.</title>
        <authorList>
            <person name="Choi J.Y."/>
            <person name="Hwang C.Y."/>
        </authorList>
    </citation>
    <scope>NUCLEOTIDE SEQUENCE</scope>
    <source>
        <strain evidence="1">HL-RS19</strain>
    </source>
</reference>
<gene>
    <name evidence="1" type="ORF">N7U66_19115</name>
</gene>
<evidence type="ECO:0008006" key="3">
    <source>
        <dbReference type="Google" id="ProtNLM"/>
    </source>
</evidence>
<dbReference type="Proteomes" id="UP001164705">
    <property type="component" value="Chromosome"/>
</dbReference>
<dbReference type="KEGG" id="lnu:N7U66_19115"/>
<dbReference type="RefSeq" id="WP_267676526.1">
    <property type="nucleotide sequence ID" value="NZ_CP113088.1"/>
</dbReference>
<dbReference type="AlphaFoldDB" id="A0A9E8MUV5"/>
<dbReference type="InterPro" id="IPR029044">
    <property type="entry name" value="Nucleotide-diphossugar_trans"/>
</dbReference>